<dbReference type="GO" id="GO:0002926">
    <property type="term" value="P:tRNA wobble base 5-methoxycarbonylmethyl-2-thiouridinylation"/>
    <property type="evidence" value="ECO:0007669"/>
    <property type="project" value="TreeGrafter"/>
</dbReference>
<name>A0A6J1PUF9_9HYME</name>
<feature type="domain" description="ELP1 alpha-solenoid" evidence="1">
    <location>
        <begin position="8"/>
        <end position="68"/>
    </location>
</feature>
<gene>
    <name evidence="3" type="primary">LOC112455282</name>
</gene>
<keyword evidence="2" id="KW-1185">Reference proteome</keyword>
<dbReference type="GeneID" id="112455282"/>
<dbReference type="Proteomes" id="UP000504618">
    <property type="component" value="Unplaced"/>
</dbReference>
<dbReference type="InterPro" id="IPR006849">
    <property type="entry name" value="Elp1"/>
</dbReference>
<protein>
    <submittedName>
        <fullName evidence="3">Elongator complex protein 1</fullName>
    </submittedName>
</protein>
<dbReference type="PANTHER" id="PTHR12747">
    <property type="entry name" value="ELONGATOR COMPLEX PROTEIN 1"/>
    <property type="match status" value="1"/>
</dbReference>
<dbReference type="RefSeq" id="XP_024872856.1">
    <property type="nucleotide sequence ID" value="XM_025017088.1"/>
</dbReference>
<proteinExistence type="predicted"/>
<reference evidence="3" key="1">
    <citation type="submission" date="2025-08" db="UniProtKB">
        <authorList>
            <consortium name="RefSeq"/>
        </authorList>
    </citation>
    <scope>IDENTIFICATION</scope>
    <source>
        <tissue evidence="3">Whole body</tissue>
    </source>
</reference>
<dbReference type="GO" id="GO:0005829">
    <property type="term" value="C:cytosol"/>
    <property type="evidence" value="ECO:0007669"/>
    <property type="project" value="TreeGrafter"/>
</dbReference>
<dbReference type="GO" id="GO:0033588">
    <property type="term" value="C:elongator holoenzyme complex"/>
    <property type="evidence" value="ECO:0007669"/>
    <property type="project" value="InterPro"/>
</dbReference>
<evidence type="ECO:0000313" key="2">
    <source>
        <dbReference type="Proteomes" id="UP000504618"/>
    </source>
</evidence>
<evidence type="ECO:0000313" key="3">
    <source>
        <dbReference type="RefSeq" id="XP_024872856.1"/>
    </source>
</evidence>
<dbReference type="AlphaFoldDB" id="A0A6J1PUF9"/>
<accession>A0A6J1PUF9</accession>
<sequence>MLEDSQRSELHDPTVSTYEALKCSLHFVTIDTLYDVSLGMYDLELAMFIAFESSKEDPKEYIPFLNNLKKLDPNYMKYSINMHLKRYELALKYLSKDSTNNKFEE</sequence>
<dbReference type="PANTHER" id="PTHR12747:SF0">
    <property type="entry name" value="ELONGATOR COMPLEX PROTEIN 1"/>
    <property type="match status" value="1"/>
</dbReference>
<dbReference type="InterPro" id="IPR056167">
    <property type="entry name" value="A-sol_ELP1"/>
</dbReference>
<dbReference type="OrthoDB" id="40048at2759"/>
<dbReference type="GO" id="GO:0000049">
    <property type="term" value="F:tRNA binding"/>
    <property type="evidence" value="ECO:0007669"/>
    <property type="project" value="TreeGrafter"/>
</dbReference>
<evidence type="ECO:0000259" key="1">
    <source>
        <dbReference type="Pfam" id="PF23925"/>
    </source>
</evidence>
<organism evidence="2 3">
    <name type="scientific">Temnothorax curvispinosus</name>
    <dbReference type="NCBI Taxonomy" id="300111"/>
    <lineage>
        <taxon>Eukaryota</taxon>
        <taxon>Metazoa</taxon>
        <taxon>Ecdysozoa</taxon>
        <taxon>Arthropoda</taxon>
        <taxon>Hexapoda</taxon>
        <taxon>Insecta</taxon>
        <taxon>Pterygota</taxon>
        <taxon>Neoptera</taxon>
        <taxon>Endopterygota</taxon>
        <taxon>Hymenoptera</taxon>
        <taxon>Apocrita</taxon>
        <taxon>Aculeata</taxon>
        <taxon>Formicoidea</taxon>
        <taxon>Formicidae</taxon>
        <taxon>Myrmicinae</taxon>
        <taxon>Temnothorax</taxon>
    </lineage>
</organism>
<dbReference type="UniPathway" id="UPA00988"/>
<dbReference type="Pfam" id="PF23925">
    <property type="entry name" value="A-sol_ELP1"/>
    <property type="match status" value="1"/>
</dbReference>